<protein>
    <submittedName>
        <fullName evidence="1">Uncharacterized protein</fullName>
    </submittedName>
</protein>
<proteinExistence type="predicted"/>
<gene>
    <name evidence="1" type="ORF">NPIL_136201</name>
</gene>
<dbReference type="AlphaFoldDB" id="A0A8X6R5C6"/>
<dbReference type="EMBL" id="BMAW01037380">
    <property type="protein sequence ID" value="GFU48195.1"/>
    <property type="molecule type" value="Genomic_DNA"/>
</dbReference>
<dbReference type="Proteomes" id="UP000887013">
    <property type="component" value="Unassembled WGS sequence"/>
</dbReference>
<organism evidence="1 2">
    <name type="scientific">Nephila pilipes</name>
    <name type="common">Giant wood spider</name>
    <name type="synonym">Nephila maculata</name>
    <dbReference type="NCBI Taxonomy" id="299642"/>
    <lineage>
        <taxon>Eukaryota</taxon>
        <taxon>Metazoa</taxon>
        <taxon>Ecdysozoa</taxon>
        <taxon>Arthropoda</taxon>
        <taxon>Chelicerata</taxon>
        <taxon>Arachnida</taxon>
        <taxon>Araneae</taxon>
        <taxon>Araneomorphae</taxon>
        <taxon>Entelegynae</taxon>
        <taxon>Araneoidea</taxon>
        <taxon>Nephilidae</taxon>
        <taxon>Nephila</taxon>
    </lineage>
</organism>
<accession>A0A8X6R5C6</accession>
<sequence>MNLFSRAHPPEMRLRFSPVTLESPPCSIPNKVVKSEPCEEDVRLLLKTESIETPQRKQKVGDFVMLFPNHIPKIWWVPSYQTQLIRVVSFVTNH</sequence>
<name>A0A8X6R5C6_NEPPI</name>
<keyword evidence="2" id="KW-1185">Reference proteome</keyword>
<reference evidence="1" key="1">
    <citation type="submission" date="2020-08" db="EMBL/GenBank/DDBJ databases">
        <title>Multicomponent nature underlies the extraordinary mechanical properties of spider dragline silk.</title>
        <authorList>
            <person name="Kono N."/>
            <person name="Nakamura H."/>
            <person name="Mori M."/>
            <person name="Yoshida Y."/>
            <person name="Ohtoshi R."/>
            <person name="Malay A.D."/>
            <person name="Moran D.A.P."/>
            <person name="Tomita M."/>
            <person name="Numata K."/>
            <person name="Arakawa K."/>
        </authorList>
    </citation>
    <scope>NUCLEOTIDE SEQUENCE</scope>
</reference>
<comment type="caution">
    <text evidence="1">The sequence shown here is derived from an EMBL/GenBank/DDBJ whole genome shotgun (WGS) entry which is preliminary data.</text>
</comment>
<evidence type="ECO:0000313" key="2">
    <source>
        <dbReference type="Proteomes" id="UP000887013"/>
    </source>
</evidence>
<evidence type="ECO:0000313" key="1">
    <source>
        <dbReference type="EMBL" id="GFU48195.1"/>
    </source>
</evidence>